<dbReference type="InterPro" id="IPR039248">
    <property type="entry name" value="Ptase_RsbX"/>
</dbReference>
<reference evidence="2" key="1">
    <citation type="submission" date="2021-03" db="EMBL/GenBank/DDBJ databases">
        <title>Bacillus suaedae sp. nov., isolated from Suaeda aralocaspica.</title>
        <authorList>
            <person name="Lei R.F.R."/>
        </authorList>
    </citation>
    <scope>NUCLEOTIDE SEQUENCE</scope>
    <source>
        <strain evidence="2">YZJH907-2</strain>
    </source>
</reference>
<accession>A0A940WX40</accession>
<dbReference type="PANTHER" id="PTHR35801">
    <property type="entry name" value="PHOSPHOSERINE PHOSPHATASE RSBX"/>
    <property type="match status" value="1"/>
</dbReference>
<dbReference type="RefSeq" id="WP_210599163.1">
    <property type="nucleotide sequence ID" value="NZ_JAGKSQ010000012.1"/>
</dbReference>
<dbReference type="Gene3D" id="3.60.40.10">
    <property type="entry name" value="PPM-type phosphatase domain"/>
    <property type="match status" value="1"/>
</dbReference>
<sequence length="199" mass="21980">MIKHYDDGKTEIVAIERAKPGNRCCGDANEVIHTDEYTLCVVADGLGSGEGAKQSANIVIDTIQSMHAKPVEEMASACNDALVNKRGAVITIVKIHYVKKEITYCNFGNIGFLMCSPNGQIFQPMPARGYLSGRKQRLTSNRVPYESGTVFFIYSDGIESPLNKKELLTIRFPEQASEILEEKIEHARDDVTALLGKLK</sequence>
<dbReference type="Pfam" id="PF07228">
    <property type="entry name" value="SpoIIE"/>
    <property type="match status" value="1"/>
</dbReference>
<evidence type="ECO:0000313" key="3">
    <source>
        <dbReference type="Proteomes" id="UP000678228"/>
    </source>
</evidence>
<dbReference type="SUPFAM" id="SSF81606">
    <property type="entry name" value="PP2C-like"/>
    <property type="match status" value="1"/>
</dbReference>
<dbReference type="AlphaFoldDB" id="A0A940WX40"/>
<dbReference type="InterPro" id="IPR001932">
    <property type="entry name" value="PPM-type_phosphatase-like_dom"/>
</dbReference>
<dbReference type="PROSITE" id="PS51746">
    <property type="entry name" value="PPM_2"/>
    <property type="match status" value="1"/>
</dbReference>
<name>A0A940WX40_9BACI</name>
<dbReference type="Proteomes" id="UP000678228">
    <property type="component" value="Unassembled WGS sequence"/>
</dbReference>
<feature type="domain" description="PPM-type phosphatase" evidence="1">
    <location>
        <begin position="12"/>
        <end position="198"/>
    </location>
</feature>
<dbReference type="SMART" id="SM00331">
    <property type="entry name" value="PP2C_SIG"/>
    <property type="match status" value="1"/>
</dbReference>
<protein>
    <submittedName>
        <fullName evidence="2">SpoIIE family protein phosphatase</fullName>
    </submittedName>
</protein>
<organism evidence="2 3">
    <name type="scientific">Halalkalibacter suaedae</name>
    <dbReference type="NCBI Taxonomy" id="2822140"/>
    <lineage>
        <taxon>Bacteria</taxon>
        <taxon>Bacillati</taxon>
        <taxon>Bacillota</taxon>
        <taxon>Bacilli</taxon>
        <taxon>Bacillales</taxon>
        <taxon>Bacillaceae</taxon>
        <taxon>Halalkalibacter</taxon>
    </lineage>
</organism>
<dbReference type="PANTHER" id="PTHR35801:SF1">
    <property type="entry name" value="PHOSPHOSERINE PHOSPHATASE RSBX"/>
    <property type="match status" value="1"/>
</dbReference>
<dbReference type="EMBL" id="JAGKSQ010000012">
    <property type="protein sequence ID" value="MBP3953303.1"/>
    <property type="molecule type" value="Genomic_DNA"/>
</dbReference>
<evidence type="ECO:0000259" key="1">
    <source>
        <dbReference type="PROSITE" id="PS51746"/>
    </source>
</evidence>
<evidence type="ECO:0000313" key="2">
    <source>
        <dbReference type="EMBL" id="MBP3953303.1"/>
    </source>
</evidence>
<dbReference type="InterPro" id="IPR036457">
    <property type="entry name" value="PPM-type-like_dom_sf"/>
</dbReference>
<gene>
    <name evidence="2" type="ORF">J7W16_19500</name>
</gene>
<comment type="caution">
    <text evidence="2">The sequence shown here is derived from an EMBL/GenBank/DDBJ whole genome shotgun (WGS) entry which is preliminary data.</text>
</comment>
<keyword evidence="3" id="KW-1185">Reference proteome</keyword>
<proteinExistence type="predicted"/>